<proteinExistence type="predicted"/>
<dbReference type="EMBL" id="JBHTKA010000007">
    <property type="protein sequence ID" value="MFD1001735.1"/>
    <property type="molecule type" value="Genomic_DNA"/>
</dbReference>
<name>A0ABW3K6R3_9BACT</name>
<feature type="signal peptide" evidence="1">
    <location>
        <begin position="1"/>
        <end position="21"/>
    </location>
</feature>
<organism evidence="2 3">
    <name type="scientific">Ohtaekwangia kribbensis</name>
    <dbReference type="NCBI Taxonomy" id="688913"/>
    <lineage>
        <taxon>Bacteria</taxon>
        <taxon>Pseudomonadati</taxon>
        <taxon>Bacteroidota</taxon>
        <taxon>Cytophagia</taxon>
        <taxon>Cytophagales</taxon>
        <taxon>Fulvivirgaceae</taxon>
        <taxon>Ohtaekwangia</taxon>
    </lineage>
</organism>
<dbReference type="RefSeq" id="WP_377581970.1">
    <property type="nucleotide sequence ID" value="NZ_JBHTKA010000007.1"/>
</dbReference>
<dbReference type="Proteomes" id="UP001597112">
    <property type="component" value="Unassembled WGS sequence"/>
</dbReference>
<evidence type="ECO:0000313" key="2">
    <source>
        <dbReference type="EMBL" id="MFD1001735.1"/>
    </source>
</evidence>
<accession>A0ABW3K6R3</accession>
<evidence type="ECO:0000313" key="3">
    <source>
        <dbReference type="Proteomes" id="UP001597112"/>
    </source>
</evidence>
<keyword evidence="1" id="KW-0732">Signal</keyword>
<reference evidence="3" key="1">
    <citation type="journal article" date="2019" name="Int. J. Syst. Evol. Microbiol.">
        <title>The Global Catalogue of Microorganisms (GCM) 10K type strain sequencing project: providing services to taxonomists for standard genome sequencing and annotation.</title>
        <authorList>
            <consortium name="The Broad Institute Genomics Platform"/>
            <consortium name="The Broad Institute Genome Sequencing Center for Infectious Disease"/>
            <person name="Wu L."/>
            <person name="Ma J."/>
        </authorList>
    </citation>
    <scope>NUCLEOTIDE SEQUENCE [LARGE SCALE GENOMIC DNA]</scope>
    <source>
        <strain evidence="3">CCUG 58938</strain>
    </source>
</reference>
<protein>
    <submittedName>
        <fullName evidence="2">Uncharacterized protein</fullName>
    </submittedName>
</protein>
<gene>
    <name evidence="2" type="ORF">ACFQ21_20565</name>
</gene>
<feature type="chain" id="PRO_5046793513" evidence="1">
    <location>
        <begin position="22"/>
        <end position="133"/>
    </location>
</feature>
<sequence>MRIQTPLILFFVFVFSLALQAQDEKAVRKATDEFMTAMKNWEDLEPYISTAFMETARGKKVNMFMVDKYQITKIDKALATVEIDHGKGKFCTRLVLEFVTDKSDGKVRIKPADLTTDSKMIEPWKAREKLCEK</sequence>
<comment type="caution">
    <text evidence="2">The sequence shown here is derived from an EMBL/GenBank/DDBJ whole genome shotgun (WGS) entry which is preliminary data.</text>
</comment>
<keyword evidence="3" id="KW-1185">Reference proteome</keyword>
<evidence type="ECO:0000256" key="1">
    <source>
        <dbReference type="SAM" id="SignalP"/>
    </source>
</evidence>